<keyword evidence="3" id="KW-0560">Oxidoreductase</keyword>
<gene>
    <name evidence="3" type="primary">narX_3</name>
    <name evidence="3" type="ORF">JS278_03032</name>
</gene>
<dbReference type="EMBL" id="CP025198">
    <property type="protein sequence ID" value="AXE40166.1"/>
    <property type="molecule type" value="Genomic_DNA"/>
</dbReference>
<evidence type="ECO:0000256" key="2">
    <source>
        <dbReference type="SAM" id="MobiDB-lite"/>
    </source>
</evidence>
<dbReference type="Gene3D" id="1.10.3480.10">
    <property type="entry name" value="TorD-like"/>
    <property type="match status" value="1"/>
</dbReference>
<dbReference type="GO" id="GO:0051131">
    <property type="term" value="P:chaperone-mediated protein complex assembly"/>
    <property type="evidence" value="ECO:0007669"/>
    <property type="project" value="InterPro"/>
</dbReference>
<dbReference type="EC" id="1.7.99.4" evidence="3"/>
<dbReference type="Pfam" id="PF02613">
    <property type="entry name" value="Nitrate_red_del"/>
    <property type="match status" value="1"/>
</dbReference>
<name>A0A344UY18_9ACTN</name>
<dbReference type="NCBIfam" id="TIGR00684">
    <property type="entry name" value="narJ"/>
    <property type="match status" value="1"/>
</dbReference>
<evidence type="ECO:0000256" key="1">
    <source>
        <dbReference type="ARBA" id="ARBA00023063"/>
    </source>
</evidence>
<dbReference type="PANTHER" id="PTHR43680">
    <property type="entry name" value="NITRATE REDUCTASE MOLYBDENUM COFACTOR ASSEMBLY CHAPERONE"/>
    <property type="match status" value="1"/>
</dbReference>
<keyword evidence="4" id="KW-1185">Reference proteome</keyword>
<sequence length="235" mass="25000">MNIFMGAPRMPVAASVDATPDQRRVVQMAAGLLLDYPGDGLPGVLDAVTRDAALMPGPASGEIAAFCAVARRWGLRRLQEHYVETFDQRRRCALYLTYYSAGDTRGRGAAILGFREIMGRAGFEMAREELPDYLPVVLEFCALNETASGDELLRANREGLEVIRAALVSASSPYAHLLEALCTTLPPLDDATLARYQELINQGPPTELVGIAALDATPSPAAPAAPSPGSAGGRS</sequence>
<dbReference type="PANTHER" id="PTHR43680:SF2">
    <property type="entry name" value="NITRATE REDUCTASE MOLYBDENUM COFACTOR ASSEMBLY CHAPERONE NARJ"/>
    <property type="match status" value="1"/>
</dbReference>
<evidence type="ECO:0000313" key="3">
    <source>
        <dbReference type="EMBL" id="AXE40166.1"/>
    </source>
</evidence>
<dbReference type="GO" id="GO:0016530">
    <property type="term" value="F:metallochaperone activity"/>
    <property type="evidence" value="ECO:0007669"/>
    <property type="project" value="TreeGrafter"/>
</dbReference>
<feature type="region of interest" description="Disordered" evidence="2">
    <location>
        <begin position="215"/>
        <end position="235"/>
    </location>
</feature>
<organism evidence="3 4">
    <name type="scientific">Acidipropionibacterium virtanenii</name>
    <dbReference type="NCBI Taxonomy" id="2057246"/>
    <lineage>
        <taxon>Bacteria</taxon>
        <taxon>Bacillati</taxon>
        <taxon>Actinomycetota</taxon>
        <taxon>Actinomycetes</taxon>
        <taxon>Propionibacteriales</taxon>
        <taxon>Propionibacteriaceae</taxon>
        <taxon>Acidipropionibacterium</taxon>
    </lineage>
</organism>
<evidence type="ECO:0000313" key="4">
    <source>
        <dbReference type="Proteomes" id="UP000251995"/>
    </source>
</evidence>
<reference evidence="3 4" key="1">
    <citation type="submission" date="2017-12" db="EMBL/GenBank/DDBJ databases">
        <title>The whole genome sequence of the Acidipropionibacterium virtanenii sp. nov. type strain JS278.</title>
        <authorList>
            <person name="Laine P."/>
            <person name="Deptula P."/>
            <person name="Varmanen P."/>
            <person name="Auvinen P."/>
        </authorList>
    </citation>
    <scope>NUCLEOTIDE SEQUENCE [LARGE SCALE GENOMIC DNA]</scope>
    <source>
        <strain evidence="3 4">JS278</strain>
    </source>
</reference>
<dbReference type="GO" id="GO:0042128">
    <property type="term" value="P:nitrate assimilation"/>
    <property type="evidence" value="ECO:0007669"/>
    <property type="project" value="UniProtKB-KW"/>
</dbReference>
<dbReference type="SUPFAM" id="SSF89155">
    <property type="entry name" value="TorD-like"/>
    <property type="match status" value="1"/>
</dbReference>
<dbReference type="InterPro" id="IPR020945">
    <property type="entry name" value="DMSO/NO3_reduct_chaperone"/>
</dbReference>
<dbReference type="InterPro" id="IPR003765">
    <property type="entry name" value="NO3_reductase_chaperone_NarJ"/>
</dbReference>
<dbReference type="GO" id="GO:0051082">
    <property type="term" value="F:unfolded protein binding"/>
    <property type="evidence" value="ECO:0007669"/>
    <property type="project" value="InterPro"/>
</dbReference>
<dbReference type="KEGG" id="acij:JS278_03032"/>
<protein>
    <submittedName>
        <fullName evidence="3">Nitrate reductase-like protein NarX</fullName>
        <ecNumber evidence="3">1.7.99.4</ecNumber>
    </submittedName>
</protein>
<dbReference type="InterPro" id="IPR036411">
    <property type="entry name" value="TorD-like_sf"/>
</dbReference>
<dbReference type="Proteomes" id="UP000251995">
    <property type="component" value="Chromosome"/>
</dbReference>
<dbReference type="GO" id="GO:0016491">
    <property type="term" value="F:oxidoreductase activity"/>
    <property type="evidence" value="ECO:0007669"/>
    <property type="project" value="UniProtKB-KW"/>
</dbReference>
<proteinExistence type="predicted"/>
<accession>A0A344UY18</accession>
<keyword evidence="1" id="KW-0534">Nitrate assimilation</keyword>
<dbReference type="AlphaFoldDB" id="A0A344UY18"/>